<dbReference type="Proteomes" id="UP001322138">
    <property type="component" value="Unassembled WGS sequence"/>
</dbReference>
<dbReference type="PANTHER" id="PTHR22950">
    <property type="entry name" value="AMINO ACID TRANSPORTER"/>
    <property type="match status" value="1"/>
</dbReference>
<keyword evidence="4 6" id="KW-1133">Transmembrane helix</keyword>
<comment type="similarity">
    <text evidence="2">Belongs to the amino acid/polyamine transporter 2 family.</text>
</comment>
<dbReference type="Pfam" id="PF01490">
    <property type="entry name" value="Aa_trans"/>
    <property type="match status" value="1"/>
</dbReference>
<evidence type="ECO:0000259" key="7">
    <source>
        <dbReference type="Pfam" id="PF01490"/>
    </source>
</evidence>
<feature type="transmembrane region" description="Helical" evidence="6">
    <location>
        <begin position="66"/>
        <end position="86"/>
    </location>
</feature>
<accession>A0ABR0F9Q8</accession>
<evidence type="ECO:0000256" key="5">
    <source>
        <dbReference type="ARBA" id="ARBA00023136"/>
    </source>
</evidence>
<dbReference type="EMBL" id="JAFFGZ010000008">
    <property type="protein sequence ID" value="KAK4640711.1"/>
    <property type="molecule type" value="Genomic_DNA"/>
</dbReference>
<comment type="subcellular location">
    <subcellularLocation>
        <location evidence="1">Membrane</location>
        <topology evidence="1">Multi-pass membrane protein</topology>
    </subcellularLocation>
</comment>
<comment type="caution">
    <text evidence="8">The sequence shown here is derived from an EMBL/GenBank/DDBJ whole genome shotgun (WGS) entry which is preliminary data.</text>
</comment>
<keyword evidence="9" id="KW-1185">Reference proteome</keyword>
<organism evidence="8 9">
    <name type="scientific">Podospora bellae-mahoneyi</name>
    <dbReference type="NCBI Taxonomy" id="2093777"/>
    <lineage>
        <taxon>Eukaryota</taxon>
        <taxon>Fungi</taxon>
        <taxon>Dikarya</taxon>
        <taxon>Ascomycota</taxon>
        <taxon>Pezizomycotina</taxon>
        <taxon>Sordariomycetes</taxon>
        <taxon>Sordariomycetidae</taxon>
        <taxon>Sordariales</taxon>
        <taxon>Podosporaceae</taxon>
        <taxon>Podospora</taxon>
    </lineage>
</organism>
<keyword evidence="5 6" id="KW-0472">Membrane</keyword>
<feature type="domain" description="Amino acid transporter transmembrane" evidence="7">
    <location>
        <begin position="60"/>
        <end position="212"/>
    </location>
</feature>
<feature type="transmembrane region" description="Helical" evidence="6">
    <location>
        <begin position="133"/>
        <end position="151"/>
    </location>
</feature>
<keyword evidence="3 6" id="KW-0812">Transmembrane</keyword>
<protein>
    <recommendedName>
        <fullName evidence="7">Amino acid transporter transmembrane domain-containing protein</fullName>
    </recommendedName>
</protein>
<feature type="transmembrane region" description="Helical" evidence="6">
    <location>
        <begin position="202"/>
        <end position="222"/>
    </location>
</feature>
<evidence type="ECO:0000256" key="2">
    <source>
        <dbReference type="ARBA" id="ARBA00008066"/>
    </source>
</evidence>
<evidence type="ECO:0000313" key="8">
    <source>
        <dbReference type="EMBL" id="KAK4640711.1"/>
    </source>
</evidence>
<evidence type="ECO:0000256" key="1">
    <source>
        <dbReference type="ARBA" id="ARBA00004141"/>
    </source>
</evidence>
<feature type="transmembrane region" description="Helical" evidence="6">
    <location>
        <begin position="92"/>
        <end position="112"/>
    </location>
</feature>
<sequence>MAEITPSTGVSLAEKEKAGIERTGSGHASSMEGDVRANRGAADYDFERQKLAEGEAAFHQLGWKRLTVVLIVTAVALGSLSLPAAFASLGMILGVIISVSMGLLAMYCSYVVGQVKVKYPHIAHYTDAGRMMFGKWGYIIMTFMFVLQLTFTTASHVLTGAIMFGNLTNNGACTVVFAVVSGILLFLLAIPPTFSEMAILGYIDFVSIIGAIGLVCLPQGGLDAARGLHCGHQHCVRIQLLALPVQLHGRDAHSSRLSPRHLHPRHLRDHPLHPHRCPRVRLCWSRCPGPCSPLSWPHHVQGCLWCRPARHLHLWQHQHRCLRPLHPWQVVQGLGYPLRQHPHGLDHLDWCRCRHHNRRLCRCRGHSLLLAPVGHLRCHLPVWLYILLPGHHVVHVHQGGQVDAMEHHAGCAQRGGFHCGHGHSRARHLLGCQGHHNPLRDGCRWYFFRLRSTDLS</sequence>
<evidence type="ECO:0000256" key="4">
    <source>
        <dbReference type="ARBA" id="ARBA00022989"/>
    </source>
</evidence>
<dbReference type="PANTHER" id="PTHR22950:SF8">
    <property type="entry name" value="AMINO ACID TRANSPORTER (EUROFUNG)"/>
    <property type="match status" value="1"/>
</dbReference>
<dbReference type="InterPro" id="IPR013057">
    <property type="entry name" value="AA_transpt_TM"/>
</dbReference>
<name>A0ABR0F9Q8_9PEZI</name>
<evidence type="ECO:0000256" key="3">
    <source>
        <dbReference type="ARBA" id="ARBA00022692"/>
    </source>
</evidence>
<evidence type="ECO:0000313" key="9">
    <source>
        <dbReference type="Proteomes" id="UP001322138"/>
    </source>
</evidence>
<reference evidence="8 9" key="1">
    <citation type="journal article" date="2023" name="bioRxiv">
        <title>High-quality genome assemblies of four members of thePodospora anserinaspecies complex.</title>
        <authorList>
            <person name="Ament-Velasquez S.L."/>
            <person name="Vogan A.A."/>
            <person name="Wallerman O."/>
            <person name="Hartmann F."/>
            <person name="Gautier V."/>
            <person name="Silar P."/>
            <person name="Giraud T."/>
            <person name="Johannesson H."/>
        </authorList>
    </citation>
    <scope>NUCLEOTIDE SEQUENCE [LARGE SCALE GENOMIC DNA]</scope>
    <source>
        <strain evidence="8 9">CBS 112042</strain>
    </source>
</reference>
<dbReference type="GeneID" id="87899973"/>
<proteinExistence type="inferred from homology"/>
<dbReference type="RefSeq" id="XP_062729687.1">
    <property type="nucleotide sequence ID" value="XM_062880491.1"/>
</dbReference>
<gene>
    <name evidence="8" type="ORF">QC761_600290</name>
</gene>
<evidence type="ECO:0000256" key="6">
    <source>
        <dbReference type="SAM" id="Phobius"/>
    </source>
</evidence>
<feature type="transmembrane region" description="Helical" evidence="6">
    <location>
        <begin position="171"/>
        <end position="190"/>
    </location>
</feature>